<gene>
    <name evidence="1" type="ORF">PXEA_LOCUS11413</name>
</gene>
<keyword evidence="2" id="KW-1185">Reference proteome</keyword>
<evidence type="ECO:0000313" key="1">
    <source>
        <dbReference type="EMBL" id="VEL17973.1"/>
    </source>
</evidence>
<organism evidence="1 2">
    <name type="scientific">Protopolystoma xenopodis</name>
    <dbReference type="NCBI Taxonomy" id="117903"/>
    <lineage>
        <taxon>Eukaryota</taxon>
        <taxon>Metazoa</taxon>
        <taxon>Spiralia</taxon>
        <taxon>Lophotrochozoa</taxon>
        <taxon>Platyhelminthes</taxon>
        <taxon>Monogenea</taxon>
        <taxon>Polyopisthocotylea</taxon>
        <taxon>Polystomatidea</taxon>
        <taxon>Polystomatidae</taxon>
        <taxon>Protopolystoma</taxon>
    </lineage>
</organism>
<sequence>MYISKIIRALLLQIPPVYLNKDWSKNTSLVIGDEATDFVLTELEHFHVFNSSSSLGSFDQWQQLNPQVYSTPLALTVPLSEAISASNQPWQSDHDQIILAVTFGLGHAKPLEYDNRSPQSVDNQPLVSGLVSVGRKTLLSGDISTQAGLKLQILEITWVCVSFT</sequence>
<dbReference type="EMBL" id="CAAALY010035076">
    <property type="protein sequence ID" value="VEL17973.1"/>
    <property type="molecule type" value="Genomic_DNA"/>
</dbReference>
<proteinExistence type="predicted"/>
<evidence type="ECO:0000313" key="2">
    <source>
        <dbReference type="Proteomes" id="UP000784294"/>
    </source>
</evidence>
<comment type="caution">
    <text evidence="1">The sequence shown here is derived from an EMBL/GenBank/DDBJ whole genome shotgun (WGS) entry which is preliminary data.</text>
</comment>
<accession>A0A3S5BAS9</accession>
<reference evidence="1" key="1">
    <citation type="submission" date="2018-11" db="EMBL/GenBank/DDBJ databases">
        <authorList>
            <consortium name="Pathogen Informatics"/>
        </authorList>
    </citation>
    <scope>NUCLEOTIDE SEQUENCE</scope>
</reference>
<dbReference type="AlphaFoldDB" id="A0A3S5BAS9"/>
<protein>
    <submittedName>
        <fullName evidence="1">Uncharacterized protein</fullName>
    </submittedName>
</protein>
<name>A0A3S5BAS9_9PLAT</name>
<dbReference type="Proteomes" id="UP000784294">
    <property type="component" value="Unassembled WGS sequence"/>
</dbReference>